<evidence type="ECO:0000313" key="2">
    <source>
        <dbReference type="EMBL" id="CAD9988080.1"/>
    </source>
</evidence>
<sequence>MSMIVKKWRAKTNQPQYLKDNSPSQDHLSVDECERIIVALLVERVLVFHVHFTAYSSVAYIRLGPLGQQMIQSPNPKMIVRLPKGESKAVASAKSSNKPRKKAAPDSGGGWLETKPKAKRKKAATKKTAAKKGTTAKRKRVTKRKTATKPAAKKRAATKTAKAPDTKKPARRSTSTAETEVIDLFSDEDDVDDDDEEENEEPSSQSQIANALWKDDDEEESSESEFEFE</sequence>
<organism evidence="2">
    <name type="scientific">Entomoneis paludosa</name>
    <dbReference type="NCBI Taxonomy" id="265537"/>
    <lineage>
        <taxon>Eukaryota</taxon>
        <taxon>Sar</taxon>
        <taxon>Stramenopiles</taxon>
        <taxon>Ochrophyta</taxon>
        <taxon>Bacillariophyta</taxon>
        <taxon>Bacillariophyceae</taxon>
        <taxon>Bacillariophycidae</taxon>
        <taxon>Entomoneidaceae</taxon>
        <taxon>Entomoneis</taxon>
    </lineage>
</organism>
<proteinExistence type="predicted"/>
<dbReference type="Gene3D" id="1.10.10.10">
    <property type="entry name" value="Winged helix-like DNA-binding domain superfamily/Winged helix DNA-binding domain"/>
    <property type="match status" value="1"/>
</dbReference>
<dbReference type="InterPro" id="IPR036388">
    <property type="entry name" value="WH-like_DNA-bd_sf"/>
</dbReference>
<feature type="compositionally biased region" description="Acidic residues" evidence="1">
    <location>
        <begin position="215"/>
        <end position="229"/>
    </location>
</feature>
<evidence type="ECO:0000256" key="1">
    <source>
        <dbReference type="SAM" id="MobiDB-lite"/>
    </source>
</evidence>
<dbReference type="AlphaFoldDB" id="A0A7S3DVU1"/>
<feature type="compositionally biased region" description="Basic residues" evidence="1">
    <location>
        <begin position="117"/>
        <end position="157"/>
    </location>
</feature>
<reference evidence="2" key="1">
    <citation type="submission" date="2021-01" db="EMBL/GenBank/DDBJ databases">
        <authorList>
            <person name="Corre E."/>
            <person name="Pelletier E."/>
            <person name="Niang G."/>
            <person name="Scheremetjew M."/>
            <person name="Finn R."/>
            <person name="Kale V."/>
            <person name="Holt S."/>
            <person name="Cochrane G."/>
            <person name="Meng A."/>
            <person name="Brown T."/>
            <person name="Cohen L."/>
        </authorList>
    </citation>
    <scope>NUCLEOTIDE SEQUENCE</scope>
    <source>
        <strain evidence="2">CCMP125</strain>
    </source>
</reference>
<feature type="compositionally biased region" description="Acidic residues" evidence="1">
    <location>
        <begin position="185"/>
        <end position="201"/>
    </location>
</feature>
<name>A0A7S3DVU1_9STRA</name>
<accession>A0A7S3DVU1</accession>
<protein>
    <submittedName>
        <fullName evidence="2">Uncharacterized protein</fullName>
    </submittedName>
</protein>
<gene>
    <name evidence="2" type="ORF">APAL1065_LOCUS23625</name>
</gene>
<dbReference type="EMBL" id="HBHT01035135">
    <property type="protein sequence ID" value="CAD9988080.1"/>
    <property type="molecule type" value="Transcribed_RNA"/>
</dbReference>
<feature type="region of interest" description="Disordered" evidence="1">
    <location>
        <begin position="85"/>
        <end position="229"/>
    </location>
</feature>